<dbReference type="AlphaFoldDB" id="A0A2H3GBC0"/>
<gene>
    <name evidence="1" type="ORF">AU210_016049</name>
</gene>
<comment type="caution">
    <text evidence="1">The sequence shown here is derived from an EMBL/GenBank/DDBJ whole genome shotgun (WGS) entry which is preliminary data.</text>
</comment>
<reference evidence="1 2" key="2">
    <citation type="journal article" date="2017" name="Sci. Rep.">
        <title>A mobile pathogenicity chromosome in Fusarium oxysporum for infection of multiple cucurbit species.</title>
        <authorList>
            <person name="van Dam P."/>
            <person name="Fokkens L."/>
            <person name="Ayukawa Y."/>
            <person name="van der Gragt M."/>
            <person name="Ter Horst A."/>
            <person name="Brankovics B."/>
            <person name="Houterman P.M."/>
            <person name="Arie T."/>
            <person name="Rep M."/>
        </authorList>
    </citation>
    <scope>NUCLEOTIDE SEQUENCE [LARGE SCALE GENOMIC DNA]</scope>
    <source>
        <strain evidence="1 2">Forc016</strain>
    </source>
</reference>
<reference evidence="1 2" key="1">
    <citation type="journal article" date="2016" name="Environ. Microbiol.">
        <title>Effector profiles distinguish formae speciales of Fusarium oxysporum.</title>
        <authorList>
            <person name="van Dam P."/>
            <person name="Fokkens L."/>
            <person name="Schmidt S.M."/>
            <person name="Linmans J.H."/>
            <person name="Kistler H.C."/>
            <person name="Ma L.J."/>
            <person name="Rep M."/>
        </authorList>
    </citation>
    <scope>NUCLEOTIDE SEQUENCE [LARGE SCALE GENOMIC DNA]</scope>
    <source>
        <strain evidence="1 2">Forc016</strain>
    </source>
</reference>
<proteinExistence type="predicted"/>
<organism evidence="1 2">
    <name type="scientific">Fusarium oxysporum f. sp. radicis-cucumerinum</name>
    <dbReference type="NCBI Taxonomy" id="327505"/>
    <lineage>
        <taxon>Eukaryota</taxon>
        <taxon>Fungi</taxon>
        <taxon>Dikarya</taxon>
        <taxon>Ascomycota</taxon>
        <taxon>Pezizomycotina</taxon>
        <taxon>Sordariomycetes</taxon>
        <taxon>Hypocreomycetidae</taxon>
        <taxon>Hypocreales</taxon>
        <taxon>Nectriaceae</taxon>
        <taxon>Fusarium</taxon>
        <taxon>Fusarium oxysporum species complex</taxon>
    </lineage>
</organism>
<evidence type="ECO:0000313" key="1">
    <source>
        <dbReference type="EMBL" id="PCD22259.1"/>
    </source>
</evidence>
<sequence>MDQELASEARFRRSFIRRYQERIERKKDTWPKLSNPLEYLLNDREFYQGRVYAYSNSLSNWKLTIGVILWEAMGMDTNDYMLLCDMIANPKDPLEEYSTTLALSSDFSLEENWFRIGKYPSKIPFQNISWYLNEYHKYLEENNEDDFWSMKPSKLNGVYPLEYGLMIYMKEEWAKITWAHPNQALTAVLPFTYYQASGHESNHIPLQKQVDKEEIRVLFSADGTDKAQNIYETLPETWKIVFPSDFAITDENRRKILDSEGSKISFDWAKVFEDHPPESETWTGNEVNFWRHVIVARVVFAISRQIPYRPSRPETYKELESLGDFYRLFRLGNPRYLKLDIQGHECNDIAPGVD</sequence>
<name>A0A2H3GBC0_FUSOX</name>
<protein>
    <submittedName>
        <fullName evidence="1">Uncharacterized protein</fullName>
    </submittedName>
</protein>
<dbReference type="Proteomes" id="UP000219602">
    <property type="component" value="Chromosome RC"/>
</dbReference>
<dbReference type="EMBL" id="MABQ02000012">
    <property type="protein sequence ID" value="PCD22259.1"/>
    <property type="molecule type" value="Genomic_DNA"/>
</dbReference>
<accession>A0A2H3GBC0</accession>
<evidence type="ECO:0000313" key="2">
    <source>
        <dbReference type="Proteomes" id="UP000219602"/>
    </source>
</evidence>